<comment type="caution">
    <text evidence="1">The sequence shown here is derived from an EMBL/GenBank/DDBJ whole genome shotgun (WGS) entry which is preliminary data.</text>
</comment>
<dbReference type="InterPro" id="IPR019289">
    <property type="entry name" value="Phage_tail_E/E"/>
</dbReference>
<gene>
    <name evidence="1" type="ORF">WS72_13345</name>
</gene>
<protein>
    <recommendedName>
        <fullName evidence="3">Phage tail assembly protein</fullName>
    </recommendedName>
</protein>
<sequence length="97" mass="10442">MKIPLKYPVKLATGKTLTELTLQRGKRKDAAAAAKYSTDAGDQEDFLLARLTDLTVEDIGELDLADSRRLMDAFRCMVEERDTAVDAGAAGAVAANP</sequence>
<evidence type="ECO:0000313" key="1">
    <source>
        <dbReference type="EMBL" id="KWZ43743.1"/>
    </source>
</evidence>
<accession>A0ABR5TFN5</accession>
<evidence type="ECO:0000313" key="2">
    <source>
        <dbReference type="Proteomes" id="UP000070255"/>
    </source>
</evidence>
<evidence type="ECO:0008006" key="3">
    <source>
        <dbReference type="Google" id="ProtNLM"/>
    </source>
</evidence>
<organism evidence="1 2">
    <name type="scientific">Burkholderia savannae</name>
    <dbReference type="NCBI Taxonomy" id="1637837"/>
    <lineage>
        <taxon>Bacteria</taxon>
        <taxon>Pseudomonadati</taxon>
        <taxon>Pseudomonadota</taxon>
        <taxon>Betaproteobacteria</taxon>
        <taxon>Burkholderiales</taxon>
        <taxon>Burkholderiaceae</taxon>
        <taxon>Burkholderia</taxon>
        <taxon>pseudomallei group</taxon>
    </lineage>
</organism>
<proteinExistence type="predicted"/>
<reference evidence="1 2" key="1">
    <citation type="submission" date="2015-11" db="EMBL/GenBank/DDBJ databases">
        <authorList>
            <person name="Sahl J."/>
            <person name="Wagner D."/>
            <person name="Keim P."/>
        </authorList>
    </citation>
    <scope>NUCLEOTIDE SEQUENCE [LARGE SCALE GENOMIC DNA]</scope>
    <source>
        <strain evidence="1 2">BDU18</strain>
    </source>
</reference>
<dbReference type="EMBL" id="LNJQ01000001">
    <property type="protein sequence ID" value="KWZ43743.1"/>
    <property type="molecule type" value="Genomic_DNA"/>
</dbReference>
<dbReference type="RefSeq" id="WP_060822017.1">
    <property type="nucleotide sequence ID" value="NZ_LNJQ01000001.1"/>
</dbReference>
<dbReference type="Pfam" id="PF10109">
    <property type="entry name" value="Phage_TAC_7"/>
    <property type="match status" value="1"/>
</dbReference>
<dbReference type="Proteomes" id="UP000070255">
    <property type="component" value="Unassembled WGS sequence"/>
</dbReference>
<keyword evidence="2" id="KW-1185">Reference proteome</keyword>
<name>A0ABR5TFN5_9BURK</name>